<reference evidence="2" key="1">
    <citation type="journal article" date="2022" name="bioRxiv">
        <title>Sequencing and chromosome-scale assembly of the giantPleurodeles waltlgenome.</title>
        <authorList>
            <person name="Brown T."/>
            <person name="Elewa A."/>
            <person name="Iarovenko S."/>
            <person name="Subramanian E."/>
            <person name="Araus A.J."/>
            <person name="Petzold A."/>
            <person name="Susuki M."/>
            <person name="Suzuki K.-i.T."/>
            <person name="Hayashi T."/>
            <person name="Toyoda A."/>
            <person name="Oliveira C."/>
            <person name="Osipova E."/>
            <person name="Leigh N.D."/>
            <person name="Simon A."/>
            <person name="Yun M.H."/>
        </authorList>
    </citation>
    <scope>NUCLEOTIDE SEQUENCE</scope>
    <source>
        <strain evidence="2">20211129_DDA</strain>
        <tissue evidence="2">Liver</tissue>
    </source>
</reference>
<dbReference type="AlphaFoldDB" id="A0AAV7U4B5"/>
<comment type="caution">
    <text evidence="2">The sequence shown here is derived from an EMBL/GenBank/DDBJ whole genome shotgun (WGS) entry which is preliminary data.</text>
</comment>
<dbReference type="Proteomes" id="UP001066276">
    <property type="component" value="Chromosome 3_2"/>
</dbReference>
<gene>
    <name evidence="2" type="ORF">NDU88_007652</name>
</gene>
<name>A0AAV7U4B5_PLEWA</name>
<keyword evidence="3" id="KW-1185">Reference proteome</keyword>
<evidence type="ECO:0000256" key="1">
    <source>
        <dbReference type="SAM" id="MobiDB-lite"/>
    </source>
</evidence>
<protein>
    <submittedName>
        <fullName evidence="2">Uncharacterized protein</fullName>
    </submittedName>
</protein>
<organism evidence="2 3">
    <name type="scientific">Pleurodeles waltl</name>
    <name type="common">Iberian ribbed newt</name>
    <dbReference type="NCBI Taxonomy" id="8319"/>
    <lineage>
        <taxon>Eukaryota</taxon>
        <taxon>Metazoa</taxon>
        <taxon>Chordata</taxon>
        <taxon>Craniata</taxon>
        <taxon>Vertebrata</taxon>
        <taxon>Euteleostomi</taxon>
        <taxon>Amphibia</taxon>
        <taxon>Batrachia</taxon>
        <taxon>Caudata</taxon>
        <taxon>Salamandroidea</taxon>
        <taxon>Salamandridae</taxon>
        <taxon>Pleurodelinae</taxon>
        <taxon>Pleurodeles</taxon>
    </lineage>
</organism>
<evidence type="ECO:0000313" key="2">
    <source>
        <dbReference type="EMBL" id="KAJ1182462.1"/>
    </source>
</evidence>
<sequence>MATQKHGQNRQDAARTTIRHEEDPKTPGDGRAILAPRREEADLDVGDNLQHILAAMQHSLTKIDELSFRMDHMSERLDKHTARLDMVECHVLEVEDEQVTTPATQKNINQVLITLQTKSEDLKACFHRNNLRIVVLAESTNIDDMEHYMEQLLIDLLGQSDIFVPWEARSMDTKITLCIINDNNVSLLWYITYMRQ</sequence>
<accession>A0AAV7U4B5</accession>
<dbReference type="EMBL" id="JANPWB010000006">
    <property type="protein sequence ID" value="KAJ1182462.1"/>
    <property type="molecule type" value="Genomic_DNA"/>
</dbReference>
<proteinExistence type="predicted"/>
<feature type="compositionally biased region" description="Basic and acidic residues" evidence="1">
    <location>
        <begin position="18"/>
        <end position="28"/>
    </location>
</feature>
<evidence type="ECO:0000313" key="3">
    <source>
        <dbReference type="Proteomes" id="UP001066276"/>
    </source>
</evidence>
<feature type="region of interest" description="Disordered" evidence="1">
    <location>
        <begin position="1"/>
        <end position="32"/>
    </location>
</feature>